<proteinExistence type="predicted"/>
<feature type="transmembrane region" description="Helical" evidence="1">
    <location>
        <begin position="6"/>
        <end position="26"/>
    </location>
</feature>
<name>A0A218M4M4_9CAUD</name>
<dbReference type="Proteomes" id="UP000222640">
    <property type="component" value="Segment"/>
</dbReference>
<dbReference type="EMBL" id="KY951963">
    <property type="protein sequence ID" value="ASD51584.1"/>
    <property type="molecule type" value="Genomic_DNA"/>
</dbReference>
<sequence length="64" mass="7390">MEKLKALLVIIFFCSTSCFLLSLTNLIRYSKFMQLLELSFVTSALILGFLGIIFCIVQFKKDYL</sequence>
<accession>A0A218M4M4</accession>
<evidence type="ECO:0000256" key="1">
    <source>
        <dbReference type="SAM" id="Phobius"/>
    </source>
</evidence>
<protein>
    <submittedName>
        <fullName evidence="2">Uncharacterized protein</fullName>
    </submittedName>
</protein>
<feature type="transmembrane region" description="Helical" evidence="1">
    <location>
        <begin position="38"/>
        <end position="59"/>
    </location>
</feature>
<evidence type="ECO:0000313" key="2">
    <source>
        <dbReference type="EMBL" id="ASD51584.1"/>
    </source>
</evidence>
<organism evidence="2 3">
    <name type="scientific">Flavobacterium phage FCV-3</name>
    <dbReference type="NCBI Taxonomy" id="1983586"/>
    <lineage>
        <taxon>Viruses</taxon>
        <taxon>Duplodnaviria</taxon>
        <taxon>Heunggongvirae</taxon>
        <taxon>Uroviricota</taxon>
        <taxon>Caudoviricetes</taxon>
        <taxon>Ficleduovirus</taxon>
        <taxon>Ficleduovirus FCV1</taxon>
    </lineage>
</organism>
<evidence type="ECO:0000313" key="3">
    <source>
        <dbReference type="Proteomes" id="UP000222640"/>
    </source>
</evidence>
<keyword evidence="1" id="KW-1133">Transmembrane helix</keyword>
<reference evidence="2 3" key="1">
    <citation type="submission" date="2017-04" db="EMBL/GenBank/DDBJ databases">
        <title>Long-term genomic coevolution of host-parasite interaction in the natural environment.</title>
        <authorList>
            <person name="Laanto E."/>
            <person name="Hoikkala V."/>
            <person name="Ravantti J."/>
            <person name="Sundberg L.-R."/>
        </authorList>
    </citation>
    <scope>NUCLEOTIDE SEQUENCE [LARGE SCALE GENOMIC DNA]</scope>
</reference>
<keyword evidence="1" id="KW-0472">Membrane</keyword>
<keyword evidence="1" id="KW-0812">Transmembrane</keyword>